<sequence>MPSIKTRLTERLGLQTPIISAPMAFATTPEMVVAVTKAGGFGTFSAAFDSTEVINQNIQRIRELLEIAQGETVPIAIGFGGWILDMTEVSDDPRLEATLDERPAAIWLSFGEFGKYIRQIREHDERTARGWETFIFAQVGCLEDALRYAPEVDCLVLQGIEAGGHGRADAPPLLTLLQAVMNSLPEDNPNKPLLVAAGGITTGAQIAGLLTMGAAGVAIGTRFLFTPESRYAQVANSREALLAAGLNGTVRTLAYNDVARVARGWPPHYDGRAIRNAVMDDFEAGLSVEERLARFDAGQAAGEAARIVVWAGIGAGLVEDIRPTEQVLKELHEGAVEHLHASVNFVVNA</sequence>
<dbReference type="PANTHER" id="PTHR32332:SF34">
    <property type="entry name" value="2-NITROPROPANE DIOXYGENASE FAMILY, PUTATIVE-RELATED"/>
    <property type="match status" value="1"/>
</dbReference>
<dbReference type="InterPro" id="IPR004136">
    <property type="entry name" value="NMO"/>
</dbReference>
<dbReference type="GO" id="GO:0018580">
    <property type="term" value="F:nitronate monooxygenase activity"/>
    <property type="evidence" value="ECO:0007669"/>
    <property type="project" value="InterPro"/>
</dbReference>
<dbReference type="SUPFAM" id="SSF51412">
    <property type="entry name" value="Inosine monophosphate dehydrogenase (IMPDH)"/>
    <property type="match status" value="1"/>
</dbReference>
<gene>
    <name evidence="4" type="ORF">HMN09_00775500</name>
</gene>
<dbReference type="GO" id="GO:0051213">
    <property type="term" value="F:dioxygenase activity"/>
    <property type="evidence" value="ECO:0007669"/>
    <property type="project" value="UniProtKB-KW"/>
</dbReference>
<keyword evidence="4" id="KW-0223">Dioxygenase</keyword>
<reference evidence="4" key="1">
    <citation type="submission" date="2020-05" db="EMBL/GenBank/DDBJ databases">
        <title>Mycena genomes resolve the evolution of fungal bioluminescence.</title>
        <authorList>
            <person name="Tsai I.J."/>
        </authorList>
    </citation>
    <scope>NUCLEOTIDE SEQUENCE</scope>
    <source>
        <strain evidence="4">110903Hualien_Pintung</strain>
    </source>
</reference>
<evidence type="ECO:0000256" key="3">
    <source>
        <dbReference type="ARBA" id="ARBA00023002"/>
    </source>
</evidence>
<proteinExistence type="predicted"/>
<dbReference type="AlphaFoldDB" id="A0A8H6SVS4"/>
<evidence type="ECO:0000313" key="4">
    <source>
        <dbReference type="EMBL" id="KAF7305247.1"/>
    </source>
</evidence>
<dbReference type="EMBL" id="JACAZE010000010">
    <property type="protein sequence ID" value="KAF7305247.1"/>
    <property type="molecule type" value="Genomic_DNA"/>
</dbReference>
<dbReference type="Proteomes" id="UP000613580">
    <property type="component" value="Unassembled WGS sequence"/>
</dbReference>
<organism evidence="4 5">
    <name type="scientific">Mycena chlorophos</name>
    <name type="common">Agaric fungus</name>
    <name type="synonym">Agaricus chlorophos</name>
    <dbReference type="NCBI Taxonomy" id="658473"/>
    <lineage>
        <taxon>Eukaryota</taxon>
        <taxon>Fungi</taxon>
        <taxon>Dikarya</taxon>
        <taxon>Basidiomycota</taxon>
        <taxon>Agaricomycotina</taxon>
        <taxon>Agaricomycetes</taxon>
        <taxon>Agaricomycetidae</taxon>
        <taxon>Agaricales</taxon>
        <taxon>Marasmiineae</taxon>
        <taxon>Mycenaceae</taxon>
        <taxon>Mycena</taxon>
    </lineage>
</organism>
<name>A0A8H6SVS4_MYCCL</name>
<dbReference type="OrthoDB" id="2349068at2759"/>
<evidence type="ECO:0000256" key="1">
    <source>
        <dbReference type="ARBA" id="ARBA00022630"/>
    </source>
</evidence>
<comment type="caution">
    <text evidence="4">The sequence shown here is derived from an EMBL/GenBank/DDBJ whole genome shotgun (WGS) entry which is preliminary data.</text>
</comment>
<keyword evidence="2" id="KW-0288">FMN</keyword>
<accession>A0A8H6SVS4</accession>
<dbReference type="PANTHER" id="PTHR32332">
    <property type="entry name" value="2-NITROPROPANE DIOXYGENASE"/>
    <property type="match status" value="1"/>
</dbReference>
<keyword evidence="5" id="KW-1185">Reference proteome</keyword>
<dbReference type="InterPro" id="IPR013785">
    <property type="entry name" value="Aldolase_TIM"/>
</dbReference>
<evidence type="ECO:0000256" key="2">
    <source>
        <dbReference type="ARBA" id="ARBA00022643"/>
    </source>
</evidence>
<keyword evidence="3" id="KW-0560">Oxidoreductase</keyword>
<dbReference type="CDD" id="cd04730">
    <property type="entry name" value="NPD_like"/>
    <property type="match status" value="1"/>
</dbReference>
<dbReference type="Gene3D" id="3.20.20.70">
    <property type="entry name" value="Aldolase class I"/>
    <property type="match status" value="1"/>
</dbReference>
<keyword evidence="1" id="KW-0285">Flavoprotein</keyword>
<protein>
    <submittedName>
        <fullName evidence="4">2-nitropropane dioxygenase</fullName>
    </submittedName>
</protein>
<dbReference type="Pfam" id="PF03060">
    <property type="entry name" value="NMO"/>
    <property type="match status" value="2"/>
</dbReference>
<evidence type="ECO:0000313" key="5">
    <source>
        <dbReference type="Proteomes" id="UP000613580"/>
    </source>
</evidence>